<protein>
    <submittedName>
        <fullName evidence="16">TonB-dependent receptor</fullName>
    </submittedName>
</protein>
<comment type="subcellular location">
    <subcellularLocation>
        <location evidence="1 10">Cell outer membrane</location>
        <topology evidence="1 10">Multi-pass membrane protein</topology>
    </subcellularLocation>
</comment>
<evidence type="ECO:0000256" key="10">
    <source>
        <dbReference type="PROSITE-ProRule" id="PRU01360"/>
    </source>
</evidence>
<sequence>MKHRLPLTALSTLFCATVAQAQMPVVASDKKIAASKGGLTIHAPMPTKSVVPAVSRPVLTPANAAVTAEAPREDSAYDALTPGKSRYSSTQADPASPDIYGPGEITVYGTHRQHSLVGSNSLSAESIYTFNKTTLDQAANLIPGVNAASTGGPRNESTIMVRGFNRFQVPLLVDGIRIYLPADNRLDYGRFLTPDIAELQVAKGYASVLDGPDAMGGMVNLVTRKPHKAIEGELRGGSMLGHDGGYGGYNVFGRVGTKQDKWYAQVSFAVNNVDHTDLSSNYTPTATQGKGKRLLSDSEDWRVNVKAGYTPNTTDEYTVNYTRQEGQKRAPFDVHDSVSTQKDWTWPAWDLDSLSLTSRTRLADRLTLRSRLYRNTFYNLLSSYDNASLNTQTKPKAFNSFYNDSAWGGNVRLDAEISSKDTLGIAFYGRRDEHQEQEQVYPGGGWQPQVSSVEESYSIAGENVFRILPNLDLTTGVSYEWRVLDRAQGYSSGVINYATRNRGAPNGQARLSWRPDTVSELHISVSDRVRFPTLFERFSTRFGGATSNPGLRPERAQNYELGGSHTFGSIDVAGALFYSHLTDLIADFPTIYNGVAVSQSRNISSGNYAGAEISISMPVRKNLLIGGNYTYIHQSVNDPVTRIYKATDVPSHKAFVYVQWEPIKGLRFVPNVSINSNRWTTNTAGTAYFRTGHNVDVAARVDYQITPNLQVGVNASNLLDQNYQLVDGFPSQGRNFFVNLRISG</sequence>
<evidence type="ECO:0000256" key="6">
    <source>
        <dbReference type="ARBA" id="ARBA00023077"/>
    </source>
</evidence>
<dbReference type="InterPro" id="IPR037066">
    <property type="entry name" value="Plug_dom_sf"/>
</dbReference>
<evidence type="ECO:0000256" key="4">
    <source>
        <dbReference type="ARBA" id="ARBA00022692"/>
    </source>
</evidence>
<keyword evidence="17" id="KW-1185">Reference proteome</keyword>
<dbReference type="InterPro" id="IPR000531">
    <property type="entry name" value="Beta-barrel_TonB"/>
</dbReference>
<dbReference type="Pfam" id="PF00593">
    <property type="entry name" value="TonB_dep_Rec_b-barrel"/>
    <property type="match status" value="1"/>
</dbReference>
<evidence type="ECO:0000256" key="2">
    <source>
        <dbReference type="ARBA" id="ARBA00022448"/>
    </source>
</evidence>
<evidence type="ECO:0000259" key="14">
    <source>
        <dbReference type="Pfam" id="PF00593"/>
    </source>
</evidence>
<evidence type="ECO:0000259" key="15">
    <source>
        <dbReference type="Pfam" id="PF07715"/>
    </source>
</evidence>
<feature type="region of interest" description="Disordered" evidence="12">
    <location>
        <begin position="65"/>
        <end position="96"/>
    </location>
</feature>
<dbReference type="InterPro" id="IPR039426">
    <property type="entry name" value="TonB-dep_rcpt-like"/>
</dbReference>
<dbReference type="Gene3D" id="2.40.170.20">
    <property type="entry name" value="TonB-dependent receptor, beta-barrel domain"/>
    <property type="match status" value="1"/>
</dbReference>
<dbReference type="EMBL" id="WOSY01000005">
    <property type="protein sequence ID" value="NHN88369.1"/>
    <property type="molecule type" value="Genomic_DNA"/>
</dbReference>
<evidence type="ECO:0000256" key="8">
    <source>
        <dbReference type="ARBA" id="ARBA00023170"/>
    </source>
</evidence>
<dbReference type="PROSITE" id="PS52016">
    <property type="entry name" value="TONB_DEPENDENT_REC_3"/>
    <property type="match status" value="1"/>
</dbReference>
<evidence type="ECO:0000313" key="17">
    <source>
        <dbReference type="Proteomes" id="UP000631653"/>
    </source>
</evidence>
<evidence type="ECO:0000256" key="13">
    <source>
        <dbReference type="SAM" id="SignalP"/>
    </source>
</evidence>
<evidence type="ECO:0000256" key="3">
    <source>
        <dbReference type="ARBA" id="ARBA00022452"/>
    </source>
</evidence>
<comment type="caution">
    <text evidence="16">The sequence shown here is derived from an EMBL/GenBank/DDBJ whole genome shotgun (WGS) entry which is preliminary data.</text>
</comment>
<comment type="similarity">
    <text evidence="10 11">Belongs to the TonB-dependent receptor family.</text>
</comment>
<organism evidence="16 17">
    <name type="scientific">Acetobacter conturbans</name>
    <dbReference type="NCBI Taxonomy" id="1737472"/>
    <lineage>
        <taxon>Bacteria</taxon>
        <taxon>Pseudomonadati</taxon>
        <taxon>Pseudomonadota</taxon>
        <taxon>Alphaproteobacteria</taxon>
        <taxon>Acetobacterales</taxon>
        <taxon>Acetobacteraceae</taxon>
        <taxon>Acetobacter</taxon>
    </lineage>
</organism>
<dbReference type="PANTHER" id="PTHR30069">
    <property type="entry name" value="TONB-DEPENDENT OUTER MEMBRANE RECEPTOR"/>
    <property type="match status" value="1"/>
</dbReference>
<dbReference type="Gene3D" id="2.170.130.10">
    <property type="entry name" value="TonB-dependent receptor, plug domain"/>
    <property type="match status" value="1"/>
</dbReference>
<evidence type="ECO:0000256" key="9">
    <source>
        <dbReference type="ARBA" id="ARBA00023237"/>
    </source>
</evidence>
<feature type="domain" description="TonB-dependent receptor-like beta-barrel" evidence="14">
    <location>
        <begin position="300"/>
        <end position="718"/>
    </location>
</feature>
<reference evidence="16 17" key="1">
    <citation type="journal article" date="2020" name="Int. J. Syst. Evol. Microbiol.">
        <title>Novel acetic acid bacteria from cider fermentations: Acetobacter conturbans sp. nov. and Acetobacter fallax sp. nov.</title>
        <authorList>
            <person name="Sombolestani A.S."/>
            <person name="Cleenwerck I."/>
            <person name="Cnockaert M."/>
            <person name="Borremans W."/>
            <person name="Wieme A.D."/>
            <person name="De Vuyst L."/>
            <person name="Vandamme P."/>
        </authorList>
    </citation>
    <scope>NUCLEOTIDE SEQUENCE [LARGE SCALE GENOMIC DNA]</scope>
    <source>
        <strain evidence="16 17">LMG 1627</strain>
    </source>
</reference>
<keyword evidence="6 11" id="KW-0798">TonB box</keyword>
<evidence type="ECO:0000256" key="12">
    <source>
        <dbReference type="SAM" id="MobiDB-lite"/>
    </source>
</evidence>
<feature type="chain" id="PRO_5046560776" evidence="13">
    <location>
        <begin position="22"/>
        <end position="744"/>
    </location>
</feature>
<dbReference type="PANTHER" id="PTHR30069:SF29">
    <property type="entry name" value="HEMOGLOBIN AND HEMOGLOBIN-HAPTOGLOBIN-BINDING PROTEIN 1-RELATED"/>
    <property type="match status" value="1"/>
</dbReference>
<dbReference type="InterPro" id="IPR036942">
    <property type="entry name" value="Beta-barrel_TonB_sf"/>
</dbReference>
<dbReference type="InterPro" id="IPR012910">
    <property type="entry name" value="Plug_dom"/>
</dbReference>
<accession>A0ABX0JZU2</accession>
<evidence type="ECO:0000256" key="5">
    <source>
        <dbReference type="ARBA" id="ARBA00022729"/>
    </source>
</evidence>
<evidence type="ECO:0000256" key="11">
    <source>
        <dbReference type="RuleBase" id="RU003357"/>
    </source>
</evidence>
<dbReference type="SUPFAM" id="SSF56935">
    <property type="entry name" value="Porins"/>
    <property type="match status" value="1"/>
</dbReference>
<keyword evidence="8 16" id="KW-0675">Receptor</keyword>
<evidence type="ECO:0000256" key="7">
    <source>
        <dbReference type="ARBA" id="ARBA00023136"/>
    </source>
</evidence>
<keyword evidence="2 10" id="KW-0813">Transport</keyword>
<keyword evidence="9 10" id="KW-0998">Cell outer membrane</keyword>
<keyword evidence="3 10" id="KW-1134">Transmembrane beta strand</keyword>
<gene>
    <name evidence="16" type="ORF">GOB81_06965</name>
</gene>
<evidence type="ECO:0000313" key="16">
    <source>
        <dbReference type="EMBL" id="NHN88369.1"/>
    </source>
</evidence>
<keyword evidence="4 10" id="KW-0812">Transmembrane</keyword>
<feature type="domain" description="TonB-dependent receptor plug" evidence="15">
    <location>
        <begin position="120"/>
        <end position="217"/>
    </location>
</feature>
<dbReference type="RefSeq" id="WP_173569657.1">
    <property type="nucleotide sequence ID" value="NZ_WOSY01000005.1"/>
</dbReference>
<name>A0ABX0JZU2_9PROT</name>
<dbReference type="Proteomes" id="UP000631653">
    <property type="component" value="Unassembled WGS sequence"/>
</dbReference>
<feature type="signal peptide" evidence="13">
    <location>
        <begin position="1"/>
        <end position="21"/>
    </location>
</feature>
<keyword evidence="7 10" id="KW-0472">Membrane</keyword>
<keyword evidence="5 13" id="KW-0732">Signal</keyword>
<evidence type="ECO:0000256" key="1">
    <source>
        <dbReference type="ARBA" id="ARBA00004571"/>
    </source>
</evidence>
<proteinExistence type="inferred from homology"/>
<dbReference type="Pfam" id="PF07715">
    <property type="entry name" value="Plug"/>
    <property type="match status" value="1"/>
</dbReference>